<feature type="transmembrane region" description="Helical" evidence="5">
    <location>
        <begin position="714"/>
        <end position="733"/>
    </location>
</feature>
<name>A0ABW4CJE6_9LACO</name>
<evidence type="ECO:0000313" key="7">
    <source>
        <dbReference type="Proteomes" id="UP001597196"/>
    </source>
</evidence>
<evidence type="ECO:0000313" key="6">
    <source>
        <dbReference type="EMBL" id="MFD1430179.1"/>
    </source>
</evidence>
<dbReference type="NCBIfam" id="TIGR03061">
    <property type="entry name" value="pip_yhgE_Nterm"/>
    <property type="match status" value="1"/>
</dbReference>
<dbReference type="InterPro" id="IPR023908">
    <property type="entry name" value="xxxLxxG_rpt"/>
</dbReference>
<dbReference type="NCBIfam" id="TIGR03062">
    <property type="entry name" value="pip_yhgE_Cterm"/>
    <property type="match status" value="1"/>
</dbReference>
<dbReference type="Proteomes" id="UP001597196">
    <property type="component" value="Unassembled WGS sequence"/>
</dbReference>
<dbReference type="InterPro" id="IPR017500">
    <property type="entry name" value="Phage_infect_YhgE_N"/>
</dbReference>
<evidence type="ECO:0000256" key="1">
    <source>
        <dbReference type="ARBA" id="ARBA00004141"/>
    </source>
</evidence>
<dbReference type="InterPro" id="IPR017501">
    <property type="entry name" value="Phage_infect_YhgE_C"/>
</dbReference>
<dbReference type="PANTHER" id="PTHR43077:SF5">
    <property type="entry name" value="PHAGE INFECTION PROTEIN"/>
    <property type="match status" value="1"/>
</dbReference>
<accession>A0ABW4CJE6</accession>
<feature type="transmembrane region" description="Helical" evidence="5">
    <location>
        <begin position="684"/>
        <end position="707"/>
    </location>
</feature>
<comment type="caution">
    <text evidence="6">The sequence shown here is derived from an EMBL/GenBank/DDBJ whole genome shotgun (WGS) entry which is preliminary data.</text>
</comment>
<evidence type="ECO:0000256" key="4">
    <source>
        <dbReference type="ARBA" id="ARBA00023136"/>
    </source>
</evidence>
<keyword evidence="3 5" id="KW-1133">Transmembrane helix</keyword>
<dbReference type="RefSeq" id="WP_203637076.1">
    <property type="nucleotide sequence ID" value="NZ_BOLS01000008.1"/>
</dbReference>
<gene>
    <name evidence="6" type="ORF">ACFQ4P_07965</name>
</gene>
<keyword evidence="2 5" id="KW-0812">Transmembrane</keyword>
<feature type="transmembrane region" description="Helical" evidence="5">
    <location>
        <begin position="655"/>
        <end position="678"/>
    </location>
</feature>
<organism evidence="6 7">
    <name type="scientific">Lacticaseibacillus mingshuiensis</name>
    <dbReference type="NCBI Taxonomy" id="2799574"/>
    <lineage>
        <taxon>Bacteria</taxon>
        <taxon>Bacillati</taxon>
        <taxon>Bacillota</taxon>
        <taxon>Bacilli</taxon>
        <taxon>Lactobacillales</taxon>
        <taxon>Lactobacillaceae</taxon>
        <taxon>Lacticaseibacillus</taxon>
    </lineage>
</organism>
<protein>
    <submittedName>
        <fullName evidence="6">YhgE/Pip family protein</fullName>
    </submittedName>
</protein>
<dbReference type="InterPro" id="IPR051328">
    <property type="entry name" value="T7SS_ABC-Transporter"/>
</dbReference>
<reference evidence="7" key="1">
    <citation type="journal article" date="2019" name="Int. J. Syst. Evol. Microbiol.">
        <title>The Global Catalogue of Microorganisms (GCM) 10K type strain sequencing project: providing services to taxonomists for standard genome sequencing and annotation.</title>
        <authorList>
            <consortium name="The Broad Institute Genomics Platform"/>
            <consortium name="The Broad Institute Genome Sequencing Center for Infectious Disease"/>
            <person name="Wu L."/>
            <person name="Ma J."/>
        </authorList>
    </citation>
    <scope>NUCLEOTIDE SEQUENCE [LARGE SCALE GENOMIC DNA]</scope>
    <source>
        <strain evidence="7">CCM 8980</strain>
    </source>
</reference>
<dbReference type="Gene3D" id="3.40.1710.10">
    <property type="entry name" value="abc type-2 transporter like domain"/>
    <property type="match status" value="1"/>
</dbReference>
<evidence type="ECO:0000256" key="5">
    <source>
        <dbReference type="SAM" id="Phobius"/>
    </source>
</evidence>
<sequence>MLKAEWQHLLKNKFMLIVCFAIALIPAIYGVTFLSSMWDPYGKLDELPVAIVNEDQAATMNGATLSVGKDLSANLRKSKPLDFKQATAKEAAAGLKSGKYYAVYTIPTDFSKNATTLLSKTPKTMTLKLATSSGHSFIAGKMASSAATTMQKTLNGQIAAQYAKTLVAAVTQLEGGLKQASTGSKTLASGSTTAASGSKQLASALKKLANGTLTLDQGSQTLKTGIGAYVQAVATAESGSEKISAGLTTTSAELPALTSGMTKLTTGAATISSGLAQLQPALAKLQGGAADLNSNIQTLKTSTTSIAQNSQALATNLATFSTVLQSATAKSNAAQTQLAGLSKLTAAVQTALKGLDSDTASTAVSEALAKEASSLDLTAAQTQAMQDAASQTVSAAQAQQLKALSPLLTQLQTALTQLGAATATDTTTTQTALAQLTTGATRLAQANQAVAQGTTKLAAGSQQLSAGLAKTVTANAQLETSAEQLSSGLQAATPKIESMTSGVSQLASGATQLTSGLETLTSQGQRLNSGATTLTTGLTTASAGSQTAASSTATLATGSQKLATGATTLSAKLATATRTLPTLHYSHNQSTAFASPVSLKQTEEDTVANNGTGMAPYMLGVSLFVCALAMNLMFDTDTPYAKPKHGVAWWGSKVVFLDGVAVLAATILLASMVGFVGLAPVHLFQTWLVLALTAVTFMSLVTWLNLALGKSGSFLAMIILVLQLGGSAGTYPIQLSGGFFEAIHPFLPLTYVVDALRHTLMIGTFPGTDLLVLFCIFTGFSLLGLIHYVRKAHRFTDIEWPAEPAPAK</sequence>
<comment type="subcellular location">
    <subcellularLocation>
        <location evidence="1">Membrane</location>
        <topology evidence="1">Multi-pass membrane protein</topology>
    </subcellularLocation>
</comment>
<evidence type="ECO:0000256" key="2">
    <source>
        <dbReference type="ARBA" id="ARBA00022692"/>
    </source>
</evidence>
<evidence type="ECO:0000256" key="3">
    <source>
        <dbReference type="ARBA" id="ARBA00022989"/>
    </source>
</evidence>
<dbReference type="EMBL" id="JBHTOC010000010">
    <property type="protein sequence ID" value="MFD1430179.1"/>
    <property type="molecule type" value="Genomic_DNA"/>
</dbReference>
<keyword evidence="4 5" id="KW-0472">Membrane</keyword>
<feature type="transmembrane region" description="Helical" evidence="5">
    <location>
        <begin position="614"/>
        <end position="634"/>
    </location>
</feature>
<feature type="transmembrane region" description="Helical" evidence="5">
    <location>
        <begin position="770"/>
        <end position="789"/>
    </location>
</feature>
<dbReference type="NCBIfam" id="TIGR03057">
    <property type="entry name" value="xxxLxxG_by_4"/>
    <property type="match status" value="2"/>
</dbReference>
<dbReference type="PANTHER" id="PTHR43077">
    <property type="entry name" value="TRANSPORT PERMEASE YVFS-RELATED"/>
    <property type="match status" value="1"/>
</dbReference>
<proteinExistence type="predicted"/>
<keyword evidence="7" id="KW-1185">Reference proteome</keyword>